<evidence type="ECO:0000313" key="21">
    <source>
        <dbReference type="EMBL" id="GAT62593.1"/>
    </source>
</evidence>
<dbReference type="GO" id="GO:0009252">
    <property type="term" value="P:peptidoglycan biosynthetic process"/>
    <property type="evidence" value="ECO:0007669"/>
    <property type="project" value="UniProtKB-UniRule"/>
</dbReference>
<dbReference type="Pfam" id="PF02873">
    <property type="entry name" value="MurB_C"/>
    <property type="match status" value="1"/>
</dbReference>
<feature type="active site" description="Proton donor" evidence="19">
    <location>
        <position position="238"/>
    </location>
</feature>
<keyword evidence="9 19" id="KW-0285">Flavoprotein</keyword>
<evidence type="ECO:0000256" key="19">
    <source>
        <dbReference type="HAMAP-Rule" id="MF_00037"/>
    </source>
</evidence>
<comment type="caution">
    <text evidence="21">The sequence shown here is derived from an EMBL/GenBank/DDBJ whole genome shotgun (WGS) entry which is preliminary data.</text>
</comment>
<evidence type="ECO:0000256" key="9">
    <source>
        <dbReference type="ARBA" id="ARBA00022630"/>
    </source>
</evidence>
<comment type="function">
    <text evidence="2 19">Cell wall formation.</text>
</comment>
<dbReference type="Proteomes" id="UP000076586">
    <property type="component" value="Unassembled WGS sequence"/>
</dbReference>
<dbReference type="Gene3D" id="3.90.78.10">
    <property type="entry name" value="UDP-N-acetylenolpyruvoylglucosamine reductase, C-terminal domain"/>
    <property type="match status" value="1"/>
</dbReference>
<reference evidence="22" key="1">
    <citation type="submission" date="2016-04" db="EMBL/GenBank/DDBJ databases">
        <title>Draft genome sequence of Paludibacter jiangxiensis strain NM7.</title>
        <authorList>
            <person name="Qiu Y."/>
            <person name="Matsuura N."/>
            <person name="Ohashi A."/>
            <person name="Tourlousse M.D."/>
            <person name="Sekiguchi Y."/>
        </authorList>
    </citation>
    <scope>NUCLEOTIDE SEQUENCE [LARGE SCALE GENOMIC DNA]</scope>
    <source>
        <strain evidence="22">NM7</strain>
    </source>
</reference>
<dbReference type="NCBIfam" id="NF000755">
    <property type="entry name" value="PRK00046.1"/>
    <property type="match status" value="1"/>
</dbReference>
<evidence type="ECO:0000256" key="8">
    <source>
        <dbReference type="ARBA" id="ARBA00022618"/>
    </source>
</evidence>
<reference evidence="22" key="2">
    <citation type="journal article" date="2017" name="Genome Announc.">
        <title>Draft genome sequence of Paludibacter jiangxiensis NM7(T), a propionate-producing fermentative bacterium.</title>
        <authorList>
            <person name="Qiu Y.-L."/>
            <person name="Tourlousse D.M."/>
            <person name="Matsuura N."/>
            <person name="Ohashi A."/>
            <person name="Sekiguchi Y."/>
        </authorList>
    </citation>
    <scope>NUCLEOTIDE SEQUENCE [LARGE SCALE GENOMIC DNA]</scope>
    <source>
        <strain evidence="22">NM7</strain>
    </source>
</reference>
<dbReference type="Pfam" id="PF01565">
    <property type="entry name" value="FAD_binding_4"/>
    <property type="match status" value="1"/>
</dbReference>
<dbReference type="STRING" id="681398.PJIAN_2152"/>
<dbReference type="GO" id="GO:0008360">
    <property type="term" value="P:regulation of cell shape"/>
    <property type="evidence" value="ECO:0007669"/>
    <property type="project" value="UniProtKB-KW"/>
</dbReference>
<dbReference type="InterPro" id="IPR016166">
    <property type="entry name" value="FAD-bd_PCMH"/>
</dbReference>
<dbReference type="GO" id="GO:0071949">
    <property type="term" value="F:FAD binding"/>
    <property type="evidence" value="ECO:0007669"/>
    <property type="project" value="InterPro"/>
</dbReference>
<keyword evidence="22" id="KW-1185">Reference proteome</keyword>
<organism evidence="21 22">
    <name type="scientific">Paludibacter jiangxiensis</name>
    <dbReference type="NCBI Taxonomy" id="681398"/>
    <lineage>
        <taxon>Bacteria</taxon>
        <taxon>Pseudomonadati</taxon>
        <taxon>Bacteroidota</taxon>
        <taxon>Bacteroidia</taxon>
        <taxon>Bacteroidales</taxon>
        <taxon>Paludibacteraceae</taxon>
        <taxon>Paludibacter</taxon>
    </lineage>
</organism>
<protein>
    <recommendedName>
        <fullName evidence="6 19">UDP-N-acetylenolpyruvoylglucosamine reductase</fullName>
        <ecNumber evidence="5 19">1.3.1.98</ecNumber>
    </recommendedName>
    <alternativeName>
        <fullName evidence="17 19">UDP-N-acetylmuramate dehydrogenase</fullName>
    </alternativeName>
</protein>
<evidence type="ECO:0000256" key="6">
    <source>
        <dbReference type="ARBA" id="ARBA00015188"/>
    </source>
</evidence>
<comment type="catalytic activity">
    <reaction evidence="18 19">
        <text>UDP-N-acetyl-alpha-D-muramate + NADP(+) = UDP-N-acetyl-3-O-(1-carboxyvinyl)-alpha-D-glucosamine + NADPH + H(+)</text>
        <dbReference type="Rhea" id="RHEA:12248"/>
        <dbReference type="ChEBI" id="CHEBI:15378"/>
        <dbReference type="ChEBI" id="CHEBI:57783"/>
        <dbReference type="ChEBI" id="CHEBI:58349"/>
        <dbReference type="ChEBI" id="CHEBI:68483"/>
        <dbReference type="ChEBI" id="CHEBI:70757"/>
        <dbReference type="EC" id="1.3.1.98"/>
    </reaction>
</comment>
<dbReference type="PROSITE" id="PS51387">
    <property type="entry name" value="FAD_PCMH"/>
    <property type="match status" value="1"/>
</dbReference>
<keyword evidence="11 19" id="KW-0521">NADP</keyword>
<keyword evidence="13 19" id="KW-0573">Peptidoglycan synthesis</keyword>
<dbReference type="SUPFAM" id="SSF56194">
    <property type="entry name" value="Uridine diphospho-N-Acetylenolpyruvylglucosamine reductase, MurB, C-terminal domain"/>
    <property type="match status" value="1"/>
</dbReference>
<name>A0A170ZEK1_9BACT</name>
<evidence type="ECO:0000256" key="10">
    <source>
        <dbReference type="ARBA" id="ARBA00022827"/>
    </source>
</evidence>
<dbReference type="Gene3D" id="3.30.465.10">
    <property type="match status" value="1"/>
</dbReference>
<comment type="subcellular location">
    <subcellularLocation>
        <location evidence="3 19">Cytoplasm</location>
    </subcellularLocation>
</comment>
<evidence type="ECO:0000256" key="12">
    <source>
        <dbReference type="ARBA" id="ARBA00022960"/>
    </source>
</evidence>
<keyword evidence="7 19" id="KW-0963">Cytoplasm</keyword>
<feature type="domain" description="FAD-binding PCMH-type" evidence="20">
    <location>
        <begin position="16"/>
        <end position="188"/>
    </location>
</feature>
<feature type="active site" evidence="19">
    <location>
        <position position="164"/>
    </location>
</feature>
<comment type="pathway">
    <text evidence="4 19">Cell wall biogenesis; peptidoglycan biosynthesis.</text>
</comment>
<dbReference type="EMBL" id="BDCR01000002">
    <property type="protein sequence ID" value="GAT62593.1"/>
    <property type="molecule type" value="Genomic_DNA"/>
</dbReference>
<evidence type="ECO:0000256" key="11">
    <source>
        <dbReference type="ARBA" id="ARBA00022857"/>
    </source>
</evidence>
<dbReference type="InterPro" id="IPR036635">
    <property type="entry name" value="MurB_C_sf"/>
</dbReference>
<dbReference type="AlphaFoldDB" id="A0A170ZEK1"/>
<evidence type="ECO:0000256" key="5">
    <source>
        <dbReference type="ARBA" id="ARBA00012518"/>
    </source>
</evidence>
<dbReference type="PANTHER" id="PTHR21071:SF4">
    <property type="entry name" value="UDP-N-ACETYLENOLPYRUVOYLGLUCOSAMINE REDUCTASE"/>
    <property type="match status" value="1"/>
</dbReference>
<sequence length="337" mass="37006">MTLQENVSLKPYNTFGIAATSQYFTDISAPIDFQILMQSGLLNAFPFFILGGGSNVVFNKLFAGIVVKISLKGITVEEETADTVLVKAAAGEVWSDFVDFCVDHNFYGAENLTAIPGTVGASPVQNVGAYGVEAKDIIESVEAYEILTGKQCIFSNSDCQFDYRSSIFKTELKSKYIVASVTFRLNKLPKLNLEYGAIRTEMEKAGITDPTLADVSRIISEIREEKLPNPDKIGSAGSFFKNPVIPVAQYEALKEKYPALVAYPHKGEYKVAAGWLIEQCGWKDRQFGNVGVYPKQALVLYNLGDCTGEEVKALAKEIQQSVETHFGITLEPEAIFV</sequence>
<comment type="similarity">
    <text evidence="19">Belongs to the MurB family.</text>
</comment>
<evidence type="ECO:0000256" key="3">
    <source>
        <dbReference type="ARBA" id="ARBA00004496"/>
    </source>
</evidence>
<keyword evidence="15 19" id="KW-0131">Cell cycle</keyword>
<evidence type="ECO:0000256" key="13">
    <source>
        <dbReference type="ARBA" id="ARBA00022984"/>
    </source>
</evidence>
<dbReference type="InterPro" id="IPR003170">
    <property type="entry name" value="MurB"/>
</dbReference>
<dbReference type="InterPro" id="IPR016169">
    <property type="entry name" value="FAD-bd_PCMH_sub2"/>
</dbReference>
<evidence type="ECO:0000256" key="4">
    <source>
        <dbReference type="ARBA" id="ARBA00004752"/>
    </source>
</evidence>
<keyword evidence="12 19" id="KW-0133">Cell shape</keyword>
<dbReference type="InterPro" id="IPR011601">
    <property type="entry name" value="MurB_C"/>
</dbReference>
<dbReference type="GO" id="GO:0008762">
    <property type="term" value="F:UDP-N-acetylmuramate dehydrogenase activity"/>
    <property type="evidence" value="ECO:0007669"/>
    <property type="project" value="UniProtKB-UniRule"/>
</dbReference>
<keyword evidence="14 19" id="KW-0560">Oxidoreductase</keyword>
<proteinExistence type="inferred from homology"/>
<dbReference type="HAMAP" id="MF_00037">
    <property type="entry name" value="MurB"/>
    <property type="match status" value="1"/>
</dbReference>
<dbReference type="Gene3D" id="3.30.43.10">
    <property type="entry name" value="Uridine Diphospho-n-acetylenolpyruvylglucosamine Reductase, domain 2"/>
    <property type="match status" value="1"/>
</dbReference>
<evidence type="ECO:0000259" key="20">
    <source>
        <dbReference type="PROSITE" id="PS51387"/>
    </source>
</evidence>
<evidence type="ECO:0000256" key="1">
    <source>
        <dbReference type="ARBA" id="ARBA00001974"/>
    </source>
</evidence>
<keyword evidence="8 19" id="KW-0132">Cell division</keyword>
<dbReference type="InterPro" id="IPR006094">
    <property type="entry name" value="Oxid_FAD_bind_N"/>
</dbReference>
<dbReference type="GO" id="GO:0071555">
    <property type="term" value="P:cell wall organization"/>
    <property type="evidence" value="ECO:0007669"/>
    <property type="project" value="UniProtKB-KW"/>
</dbReference>
<accession>A0A170ZEK1</accession>
<keyword evidence="10 19" id="KW-0274">FAD</keyword>
<dbReference type="SUPFAM" id="SSF56176">
    <property type="entry name" value="FAD-binding/transporter-associated domain-like"/>
    <property type="match status" value="1"/>
</dbReference>
<comment type="cofactor">
    <cofactor evidence="1 19">
        <name>FAD</name>
        <dbReference type="ChEBI" id="CHEBI:57692"/>
    </cofactor>
</comment>
<dbReference type="NCBIfam" id="TIGR00179">
    <property type="entry name" value="murB"/>
    <property type="match status" value="1"/>
</dbReference>
<evidence type="ECO:0000256" key="2">
    <source>
        <dbReference type="ARBA" id="ARBA00003921"/>
    </source>
</evidence>
<dbReference type="InterPro" id="IPR016167">
    <property type="entry name" value="FAD-bd_PCMH_sub1"/>
</dbReference>
<evidence type="ECO:0000313" key="22">
    <source>
        <dbReference type="Proteomes" id="UP000076586"/>
    </source>
</evidence>
<evidence type="ECO:0000256" key="18">
    <source>
        <dbReference type="ARBA" id="ARBA00048914"/>
    </source>
</evidence>
<dbReference type="UniPathway" id="UPA00219"/>
<evidence type="ECO:0000256" key="15">
    <source>
        <dbReference type="ARBA" id="ARBA00023306"/>
    </source>
</evidence>
<dbReference type="RefSeq" id="WP_068703027.1">
    <property type="nucleotide sequence ID" value="NZ_BDCR01000002.1"/>
</dbReference>
<dbReference type="OrthoDB" id="9804753at2"/>
<dbReference type="InterPro" id="IPR036318">
    <property type="entry name" value="FAD-bd_PCMH-like_sf"/>
</dbReference>
<dbReference type="GO" id="GO:0051301">
    <property type="term" value="P:cell division"/>
    <property type="evidence" value="ECO:0007669"/>
    <property type="project" value="UniProtKB-KW"/>
</dbReference>
<dbReference type="PANTHER" id="PTHR21071">
    <property type="entry name" value="UDP-N-ACETYLENOLPYRUVOYLGLUCOSAMINE REDUCTASE"/>
    <property type="match status" value="1"/>
</dbReference>
<evidence type="ECO:0000256" key="17">
    <source>
        <dbReference type="ARBA" id="ARBA00031026"/>
    </source>
</evidence>
<evidence type="ECO:0000256" key="14">
    <source>
        <dbReference type="ARBA" id="ARBA00023002"/>
    </source>
</evidence>
<gene>
    <name evidence="19" type="primary">murB</name>
    <name evidence="21" type="ORF">PJIAN_2152</name>
</gene>
<evidence type="ECO:0000256" key="7">
    <source>
        <dbReference type="ARBA" id="ARBA00022490"/>
    </source>
</evidence>
<evidence type="ECO:0000256" key="16">
    <source>
        <dbReference type="ARBA" id="ARBA00023316"/>
    </source>
</evidence>
<feature type="active site" evidence="19">
    <location>
        <position position="333"/>
    </location>
</feature>
<dbReference type="EC" id="1.3.1.98" evidence="5 19"/>
<dbReference type="GO" id="GO:0005829">
    <property type="term" value="C:cytosol"/>
    <property type="evidence" value="ECO:0007669"/>
    <property type="project" value="TreeGrafter"/>
</dbReference>
<keyword evidence="16 19" id="KW-0961">Cell wall biogenesis/degradation</keyword>